<protein>
    <submittedName>
        <fullName evidence="1">Uncharacterized protein</fullName>
    </submittedName>
</protein>
<accession>A0A918FRT4</accession>
<evidence type="ECO:0000313" key="1">
    <source>
        <dbReference type="EMBL" id="GGR74027.1"/>
    </source>
</evidence>
<keyword evidence="2" id="KW-1185">Reference proteome</keyword>
<organism evidence="1 2">
    <name type="scientific">Streptomyces humidus</name>
    <dbReference type="NCBI Taxonomy" id="52259"/>
    <lineage>
        <taxon>Bacteria</taxon>
        <taxon>Bacillati</taxon>
        <taxon>Actinomycetota</taxon>
        <taxon>Actinomycetes</taxon>
        <taxon>Kitasatosporales</taxon>
        <taxon>Streptomycetaceae</taxon>
        <taxon>Streptomyces</taxon>
    </lineage>
</organism>
<reference evidence="1" key="2">
    <citation type="submission" date="2020-09" db="EMBL/GenBank/DDBJ databases">
        <authorList>
            <person name="Sun Q."/>
            <person name="Ohkuma M."/>
        </authorList>
    </citation>
    <scope>NUCLEOTIDE SEQUENCE</scope>
    <source>
        <strain evidence="1">JCM 4386</strain>
    </source>
</reference>
<dbReference type="EMBL" id="BMTL01000004">
    <property type="protein sequence ID" value="GGR74027.1"/>
    <property type="molecule type" value="Genomic_DNA"/>
</dbReference>
<dbReference type="AlphaFoldDB" id="A0A918FRT4"/>
<sequence length="118" mass="11647">MPAPAHRWSLRSRRVLVVTAAAVAAGTGAGVVVVNAGAGTVGLCHRTLAAKDGRAFSGTGTTGGARADAAHTDHDKTTLKTTVNGTPTLTTGLETSAKNLPTTLATTLATTTGAGVLK</sequence>
<proteinExistence type="predicted"/>
<name>A0A918FRT4_9ACTN</name>
<evidence type="ECO:0000313" key="2">
    <source>
        <dbReference type="Proteomes" id="UP000606194"/>
    </source>
</evidence>
<dbReference type="RefSeq" id="WP_308435382.1">
    <property type="nucleotide sequence ID" value="NZ_BMTL01000004.1"/>
</dbReference>
<reference evidence="1" key="1">
    <citation type="journal article" date="2014" name="Int. J. Syst. Evol. Microbiol.">
        <title>Complete genome sequence of Corynebacterium casei LMG S-19264T (=DSM 44701T), isolated from a smear-ripened cheese.</title>
        <authorList>
            <consortium name="US DOE Joint Genome Institute (JGI-PGF)"/>
            <person name="Walter F."/>
            <person name="Albersmeier A."/>
            <person name="Kalinowski J."/>
            <person name="Ruckert C."/>
        </authorList>
    </citation>
    <scope>NUCLEOTIDE SEQUENCE</scope>
    <source>
        <strain evidence="1">JCM 4386</strain>
    </source>
</reference>
<gene>
    <name evidence="1" type="ORF">GCM10010269_11270</name>
</gene>
<comment type="caution">
    <text evidence="1">The sequence shown here is derived from an EMBL/GenBank/DDBJ whole genome shotgun (WGS) entry which is preliminary data.</text>
</comment>
<dbReference type="Proteomes" id="UP000606194">
    <property type="component" value="Unassembled WGS sequence"/>
</dbReference>